<gene>
    <name evidence="5" type="ORF">EUA98_00955</name>
</gene>
<dbReference type="EMBL" id="SDWW01000002">
    <property type="protein sequence ID" value="RYV52810.1"/>
    <property type="molecule type" value="Genomic_DNA"/>
</dbReference>
<comment type="caution">
    <text evidence="5">The sequence shown here is derived from an EMBL/GenBank/DDBJ whole genome shotgun (WGS) entry which is preliminary data.</text>
</comment>
<organism evidence="5 6">
    <name type="scientific">Pengzhenrongella frigida</name>
    <dbReference type="NCBI Taxonomy" id="1259133"/>
    <lineage>
        <taxon>Bacteria</taxon>
        <taxon>Bacillati</taxon>
        <taxon>Actinomycetota</taxon>
        <taxon>Actinomycetes</taxon>
        <taxon>Micrococcales</taxon>
        <taxon>Pengzhenrongella</taxon>
    </lineage>
</organism>
<dbReference type="AlphaFoldDB" id="A0A4Q5N3N5"/>
<dbReference type="InterPro" id="IPR029787">
    <property type="entry name" value="Nucleotide_cyclase"/>
</dbReference>
<name>A0A4Q5N3N5_9MICO</name>
<dbReference type="Proteomes" id="UP000293764">
    <property type="component" value="Unassembled WGS sequence"/>
</dbReference>
<evidence type="ECO:0000313" key="6">
    <source>
        <dbReference type="Proteomes" id="UP000293764"/>
    </source>
</evidence>
<dbReference type="SUPFAM" id="SSF55073">
    <property type="entry name" value="Nucleotide cyclase"/>
    <property type="match status" value="1"/>
</dbReference>
<dbReference type="NCBIfam" id="TIGR00254">
    <property type="entry name" value="GGDEF"/>
    <property type="match status" value="1"/>
</dbReference>
<dbReference type="RefSeq" id="WP_130100799.1">
    <property type="nucleotide sequence ID" value="NZ_SDWW01000002.1"/>
</dbReference>
<evidence type="ECO:0000259" key="3">
    <source>
        <dbReference type="PROSITE" id="PS50113"/>
    </source>
</evidence>
<dbReference type="OrthoDB" id="42802at2"/>
<dbReference type="Pfam" id="PF00990">
    <property type="entry name" value="GGDEF"/>
    <property type="match status" value="1"/>
</dbReference>
<dbReference type="CDD" id="cd18773">
    <property type="entry name" value="PDC1_HK_sensor"/>
    <property type="match status" value="1"/>
</dbReference>
<dbReference type="PANTHER" id="PTHR44757">
    <property type="entry name" value="DIGUANYLATE CYCLASE DGCP"/>
    <property type="match status" value="1"/>
</dbReference>
<accession>A0A4Q5N3N5</accession>
<feature type="domain" description="GGDEF" evidence="4">
    <location>
        <begin position="463"/>
        <end position="599"/>
    </location>
</feature>
<evidence type="ECO:0000313" key="5">
    <source>
        <dbReference type="EMBL" id="RYV52810.1"/>
    </source>
</evidence>
<evidence type="ECO:0000259" key="2">
    <source>
        <dbReference type="PROSITE" id="PS50112"/>
    </source>
</evidence>
<dbReference type="InterPro" id="IPR000700">
    <property type="entry name" value="PAS-assoc_C"/>
</dbReference>
<feature type="domain" description="PAC" evidence="3">
    <location>
        <begin position="377"/>
        <end position="428"/>
    </location>
</feature>
<feature type="domain" description="PAS" evidence="2">
    <location>
        <begin position="306"/>
        <end position="350"/>
    </location>
</feature>
<dbReference type="InterPro" id="IPR035965">
    <property type="entry name" value="PAS-like_dom_sf"/>
</dbReference>
<dbReference type="Gene3D" id="3.30.450.20">
    <property type="entry name" value="PAS domain"/>
    <property type="match status" value="3"/>
</dbReference>
<dbReference type="PROSITE" id="PS50112">
    <property type="entry name" value="PAS"/>
    <property type="match status" value="1"/>
</dbReference>
<dbReference type="InterPro" id="IPR043128">
    <property type="entry name" value="Rev_trsase/Diguanyl_cyclase"/>
</dbReference>
<dbReference type="PROSITE" id="PS50887">
    <property type="entry name" value="GGDEF"/>
    <property type="match status" value="1"/>
</dbReference>
<dbReference type="CDD" id="cd00130">
    <property type="entry name" value="PAS"/>
    <property type="match status" value="1"/>
</dbReference>
<dbReference type="CDD" id="cd01949">
    <property type="entry name" value="GGDEF"/>
    <property type="match status" value="1"/>
</dbReference>
<dbReference type="PANTHER" id="PTHR44757:SF2">
    <property type="entry name" value="BIOFILM ARCHITECTURE MAINTENANCE PROTEIN MBAA"/>
    <property type="match status" value="1"/>
</dbReference>
<dbReference type="InterPro" id="IPR052155">
    <property type="entry name" value="Biofilm_reg_signaling"/>
</dbReference>
<evidence type="ECO:0000259" key="4">
    <source>
        <dbReference type="PROSITE" id="PS50887"/>
    </source>
</evidence>
<keyword evidence="6" id="KW-1185">Reference proteome</keyword>
<dbReference type="NCBIfam" id="TIGR00229">
    <property type="entry name" value="sensory_box"/>
    <property type="match status" value="1"/>
</dbReference>
<dbReference type="SMART" id="SM00091">
    <property type="entry name" value="PAS"/>
    <property type="match status" value="1"/>
</dbReference>
<dbReference type="InterPro" id="IPR000014">
    <property type="entry name" value="PAS"/>
</dbReference>
<dbReference type="Gene3D" id="3.30.70.270">
    <property type="match status" value="1"/>
</dbReference>
<proteinExistence type="predicted"/>
<evidence type="ECO:0000256" key="1">
    <source>
        <dbReference type="SAM" id="MobiDB-lite"/>
    </source>
</evidence>
<dbReference type="SMART" id="SM00267">
    <property type="entry name" value="GGDEF"/>
    <property type="match status" value="1"/>
</dbReference>
<dbReference type="PROSITE" id="PS50113">
    <property type="entry name" value="PAC"/>
    <property type="match status" value="1"/>
</dbReference>
<sequence length="618" mass="65721">MALLTVALLGGVAGVAVHEARATALRDAQQRLRSNRDAAVRALEHQSDELKRAVAVGASDLRLIDSLEASTPGVVGGVPDQLAMLARSTDAPTAFVSDAQGRLLLIYPAQPELIGQDFAFRDWYHGMSGTAAPYVSTAYRTAASGNPLVVAVAAPVLDGFRVRGSVAILWQLDSVRAVSDGARVDDGVTLIVTDQGGQPLAGTVIVDVDGQALPVEISATTERALAGDTVSVIVDGRLEEAAPVPGLGWTVTATLPTSAALAPARAATRRLGGALGVTLFLVLVVAFLTSRSARRRAGEHAAVRGAEDRFRRLFDQALTGQLLVDRDGRVIRVNSTLIEVLGREPDQLVGLPLAAVFADDVDRRRIVDLIEAGDGELKAEMNLSDADGRPLRGLVALSWMRELDGERVLLAQIEDVTARRDAERRLTELSLHDELTGLPNRRLLLERCDLAFAVARTGRTPNTSVAALFIDLDGFKPVNDQAGHDAGDRLLVAIAGELLVALRTTDTVARVGGDEFVVLIDQAQDLRCLDKIADRVAAAVRRDVPAGGLRLVVSASVGIARIDLVREPDALPDELLRRADVAMYRAKERGGDRYEFFEPPLTGAGKSDGRSSQSGPGR</sequence>
<dbReference type="InterPro" id="IPR000160">
    <property type="entry name" value="GGDEF_dom"/>
</dbReference>
<reference evidence="5 6" key="1">
    <citation type="submission" date="2019-01" db="EMBL/GenBank/DDBJ databases">
        <title>Novel species of Cellulomonas.</title>
        <authorList>
            <person name="Liu Q."/>
            <person name="Xin Y.-H."/>
        </authorList>
    </citation>
    <scope>NUCLEOTIDE SEQUENCE [LARGE SCALE GENOMIC DNA]</scope>
    <source>
        <strain evidence="5 6">HLT2-17</strain>
    </source>
</reference>
<protein>
    <submittedName>
        <fullName evidence="5">Diguanylate cyclase</fullName>
    </submittedName>
</protein>
<dbReference type="Pfam" id="PF13426">
    <property type="entry name" value="PAS_9"/>
    <property type="match status" value="1"/>
</dbReference>
<feature type="region of interest" description="Disordered" evidence="1">
    <location>
        <begin position="594"/>
        <end position="618"/>
    </location>
</feature>
<dbReference type="SUPFAM" id="SSF55785">
    <property type="entry name" value="PYP-like sensor domain (PAS domain)"/>
    <property type="match status" value="1"/>
</dbReference>